<dbReference type="InterPro" id="IPR036388">
    <property type="entry name" value="WH-like_DNA-bd_sf"/>
</dbReference>
<evidence type="ECO:0000313" key="1">
    <source>
        <dbReference type="EMBL" id="GIJ71066.1"/>
    </source>
</evidence>
<dbReference type="Proteomes" id="UP000635606">
    <property type="component" value="Unassembled WGS sequence"/>
</dbReference>
<dbReference type="AlphaFoldDB" id="A0A8J4EDV5"/>
<dbReference type="InterPro" id="IPR036390">
    <property type="entry name" value="WH_DNA-bd_sf"/>
</dbReference>
<protein>
    <submittedName>
        <fullName evidence="1">ArsR family transcriptional regulator</fullName>
    </submittedName>
</protein>
<accession>A0A8J4EDV5</accession>
<reference evidence="1" key="1">
    <citation type="submission" date="2021-01" db="EMBL/GenBank/DDBJ databases">
        <title>Whole genome shotgun sequence of Virgisporangium ochraceum NBRC 16418.</title>
        <authorList>
            <person name="Komaki H."/>
            <person name="Tamura T."/>
        </authorList>
    </citation>
    <scope>NUCLEOTIDE SEQUENCE</scope>
    <source>
        <strain evidence="1">NBRC 16418</strain>
    </source>
</reference>
<keyword evidence="2" id="KW-1185">Reference proteome</keyword>
<gene>
    <name evidence="1" type="ORF">Voc01_059830</name>
</gene>
<evidence type="ECO:0000313" key="2">
    <source>
        <dbReference type="Proteomes" id="UP000635606"/>
    </source>
</evidence>
<sequence>MTPEDFDTQVARVAALGEPVRRSLYRFVVGQPDAVSRDQAAAGVGVAHHVAKFHLDKLESDGLLDVEYRRPPGRGGPGAGRPTKLYRRAARDVAVSLPERRYDLASRIMVEAIAAAQSGGTPVTEALGSAARAFGTALGERATDLAEVLAENGYEPRADDAGVTLANCPFGGLAQTHTELVCGMNLDLIDGVLTGLRSTVDRRRARLAPAPGRCCVVVTEA</sequence>
<dbReference type="SUPFAM" id="SSF46785">
    <property type="entry name" value="Winged helix' DNA-binding domain"/>
    <property type="match status" value="1"/>
</dbReference>
<dbReference type="Pfam" id="PF12840">
    <property type="entry name" value="HTH_20"/>
    <property type="match status" value="1"/>
</dbReference>
<organism evidence="1 2">
    <name type="scientific">Virgisporangium ochraceum</name>
    <dbReference type="NCBI Taxonomy" id="65505"/>
    <lineage>
        <taxon>Bacteria</taxon>
        <taxon>Bacillati</taxon>
        <taxon>Actinomycetota</taxon>
        <taxon>Actinomycetes</taxon>
        <taxon>Micromonosporales</taxon>
        <taxon>Micromonosporaceae</taxon>
        <taxon>Virgisporangium</taxon>
    </lineage>
</organism>
<dbReference type="RefSeq" id="WP_203930952.1">
    <property type="nucleotide sequence ID" value="NZ_BOPH01000084.1"/>
</dbReference>
<dbReference type="Gene3D" id="1.10.10.10">
    <property type="entry name" value="Winged helix-like DNA-binding domain superfamily/Winged helix DNA-binding domain"/>
    <property type="match status" value="1"/>
</dbReference>
<dbReference type="EMBL" id="BOPH01000084">
    <property type="protein sequence ID" value="GIJ71066.1"/>
    <property type="molecule type" value="Genomic_DNA"/>
</dbReference>
<comment type="caution">
    <text evidence="1">The sequence shown here is derived from an EMBL/GenBank/DDBJ whole genome shotgun (WGS) entry which is preliminary data.</text>
</comment>
<proteinExistence type="predicted"/>
<name>A0A8J4EDV5_9ACTN</name>